<evidence type="ECO:0000313" key="1">
    <source>
        <dbReference type="EMBL" id="ABL76003.1"/>
    </source>
</evidence>
<keyword evidence="2" id="KW-1185">Reference proteome</keyword>
<dbReference type="RefSeq" id="YP_950781.1">
    <property type="nucleotide sequence ID" value="NC_008725.1"/>
</dbReference>
<dbReference type="GO" id="GO:0006355">
    <property type="term" value="P:regulation of DNA-templated transcription"/>
    <property type="evidence" value="ECO:0007669"/>
    <property type="project" value="InterPro"/>
</dbReference>
<evidence type="ECO:0000313" key="2">
    <source>
        <dbReference type="Proteomes" id="UP000214542"/>
    </source>
</evidence>
<reference evidence="1 2" key="1">
    <citation type="journal article" date="2008" name="J. Gen. Virol.">
        <title>Genomic and host range studies of Maruca vitrata nucleopolyhedrovirus.</title>
        <authorList>
            <person name="Chen Y.R."/>
            <person name="Wu C.Y."/>
            <person name="Lee S.T."/>
            <person name="Wu Y.J."/>
            <person name="Lo C.F."/>
            <person name="Tsai M.F."/>
            <person name="Wang C.H."/>
        </authorList>
    </citation>
    <scope>NUCLEOTIDE SEQUENCE [LARGE SCALE GENOMIC DNA]</scope>
</reference>
<dbReference type="EMBL" id="EF125867">
    <property type="protein sequence ID" value="ABL76003.1"/>
    <property type="molecule type" value="Genomic_DNA"/>
</dbReference>
<dbReference type="InterPro" id="IPR008415">
    <property type="entry name" value="Baculo_LEF-3"/>
</dbReference>
<dbReference type="GO" id="GO:0003677">
    <property type="term" value="F:DNA binding"/>
    <property type="evidence" value="ECO:0007669"/>
    <property type="project" value="InterPro"/>
</dbReference>
<organism evidence="1 2">
    <name type="scientific">Maruca vitrata nucleopolyhedrovirus</name>
    <dbReference type="NCBI Taxonomy" id="1307954"/>
    <lineage>
        <taxon>Viruses</taxon>
        <taxon>Viruses incertae sedis</taxon>
        <taxon>Naldaviricetes</taxon>
        <taxon>Lefavirales</taxon>
        <taxon>Baculoviridae</taxon>
        <taxon>Alphabaculovirus</taxon>
        <taxon>Alphabaculovirus mavitratae</taxon>
    </lineage>
</organism>
<sequence>MATKRSLSVESNGEPLIKRMASSPKKIKENYKTVSGKLMSKMTLSIDNEYHYTFRIMSDNKIQEYYGDSQSFKDMEEGKCYDISLNFVKTKFNQMIQINEYKECKMKIETATPISEYLTNKCFENENSVNILAKYKFIYKKINSGLYKIVFEIMYKNINDDSNLVQVECSVNAKTLINLLKNKTKGSDDINDVFKYLKDNEDQIFNIYNVKCQQIFSGSNVYMNLNMVNSTRIELCETKESDTYLNLQSCTDTKTNISRLNKYVALYNVNMLKNEFEENDKGDSKFIVQFKSDDLNKFDSSKWNKSVFYVNTKTKTDSLQKLCADFNQLTMLLEDNLIKVTIYVTVENGEYQNMNVLGLLKFDEDENEYVFL</sequence>
<name>A1YRB3_9ABAC</name>
<accession>A1YRB3</accession>
<dbReference type="GeneID" id="4642958"/>
<proteinExistence type="predicted"/>
<dbReference type="Proteomes" id="UP000214542">
    <property type="component" value="Segment"/>
</dbReference>
<dbReference type="Pfam" id="PF05847">
    <property type="entry name" value="Baculo_LEF-3"/>
    <property type="match status" value="1"/>
</dbReference>
<dbReference type="KEGG" id="vg:4642958"/>
<dbReference type="OrthoDB" id="5804at10239"/>
<protein>
    <submittedName>
        <fullName evidence="1">Late expression factor-3</fullName>
    </submittedName>
</protein>
<gene>
    <name evidence="1" type="primary">lef-3</name>
</gene>